<name>A0A9W6BY38_9CHLO</name>
<dbReference type="Proteomes" id="UP001165080">
    <property type="component" value="Unassembled WGS sequence"/>
</dbReference>
<reference evidence="4 5" key="1">
    <citation type="journal article" date="2023" name="Commun. Biol.">
        <title>Reorganization of the ancestral sex-determining regions during the evolution of trioecy in Pleodorina starrii.</title>
        <authorList>
            <person name="Takahashi K."/>
            <person name="Suzuki S."/>
            <person name="Kawai-Toyooka H."/>
            <person name="Yamamoto K."/>
            <person name="Hamaji T."/>
            <person name="Ootsuki R."/>
            <person name="Yamaguchi H."/>
            <person name="Kawachi M."/>
            <person name="Higashiyama T."/>
            <person name="Nozaki H."/>
        </authorList>
    </citation>
    <scope>NUCLEOTIDE SEQUENCE [LARGE SCALE GENOMIC DNA]</scope>
    <source>
        <strain evidence="4 5">NIES-4479</strain>
    </source>
</reference>
<evidence type="ECO:0000256" key="1">
    <source>
        <dbReference type="ARBA" id="ARBA00022581"/>
    </source>
</evidence>
<accession>A0A9W6BY38</accession>
<dbReference type="SUPFAM" id="SSF55486">
    <property type="entry name" value="Metalloproteases ('zincins'), catalytic domain"/>
    <property type="match status" value="1"/>
</dbReference>
<dbReference type="InterPro" id="IPR008752">
    <property type="entry name" value="Peptidase_M11"/>
</dbReference>
<proteinExistence type="predicted"/>
<evidence type="ECO:0000259" key="3">
    <source>
        <dbReference type="Pfam" id="PF05548"/>
    </source>
</evidence>
<keyword evidence="1" id="KW-0945">Host-virus interaction</keyword>
<feature type="domain" description="Peptidase M11 gametolysin" evidence="3">
    <location>
        <begin position="509"/>
        <end position="828"/>
    </location>
</feature>
<dbReference type="EMBL" id="BRXU01000033">
    <property type="protein sequence ID" value="GLC60228.1"/>
    <property type="molecule type" value="Genomic_DNA"/>
</dbReference>
<gene>
    <name evidence="4" type="primary">PLESTB002436</name>
    <name evidence="4" type="ORF">PLESTB_001588200</name>
</gene>
<evidence type="ECO:0000313" key="5">
    <source>
        <dbReference type="Proteomes" id="UP001165080"/>
    </source>
</evidence>
<feature type="compositionally biased region" description="Pro residues" evidence="2">
    <location>
        <begin position="286"/>
        <end position="324"/>
    </location>
</feature>
<keyword evidence="5" id="KW-1185">Reference proteome</keyword>
<feature type="domain" description="Peptidase M11 gametolysin" evidence="3">
    <location>
        <begin position="1753"/>
        <end position="2078"/>
    </location>
</feature>
<feature type="region of interest" description="Disordered" evidence="2">
    <location>
        <begin position="275"/>
        <end position="332"/>
    </location>
</feature>
<dbReference type="Pfam" id="PF05548">
    <property type="entry name" value="Peptidase_M11"/>
    <property type="match status" value="4"/>
</dbReference>
<evidence type="ECO:0000313" key="4">
    <source>
        <dbReference type="EMBL" id="GLC60228.1"/>
    </source>
</evidence>
<evidence type="ECO:0000256" key="2">
    <source>
        <dbReference type="SAM" id="MobiDB-lite"/>
    </source>
</evidence>
<dbReference type="PANTHER" id="PTHR13037">
    <property type="entry name" value="FORMIN"/>
    <property type="match status" value="1"/>
</dbReference>
<feature type="compositionally biased region" description="Pro residues" evidence="2">
    <location>
        <begin position="1554"/>
        <end position="1583"/>
    </location>
</feature>
<dbReference type="PANTHER" id="PTHR13037:SF24">
    <property type="entry name" value="POLYCOMB PROTEIN PCL-RELATED"/>
    <property type="match status" value="1"/>
</dbReference>
<feature type="region of interest" description="Disordered" evidence="2">
    <location>
        <begin position="1542"/>
        <end position="1584"/>
    </location>
</feature>
<organism evidence="4 5">
    <name type="scientific">Pleodorina starrii</name>
    <dbReference type="NCBI Taxonomy" id="330485"/>
    <lineage>
        <taxon>Eukaryota</taxon>
        <taxon>Viridiplantae</taxon>
        <taxon>Chlorophyta</taxon>
        <taxon>core chlorophytes</taxon>
        <taxon>Chlorophyceae</taxon>
        <taxon>CS clade</taxon>
        <taxon>Chlamydomonadales</taxon>
        <taxon>Volvocaceae</taxon>
        <taxon>Pleodorina</taxon>
    </lineage>
</organism>
<protein>
    <recommendedName>
        <fullName evidence="3">Peptidase M11 gametolysin domain-containing protein</fullName>
    </recommendedName>
</protein>
<comment type="caution">
    <text evidence="4">The sequence shown here is derived from an EMBL/GenBank/DDBJ whole genome shotgun (WGS) entry which is preliminary data.</text>
</comment>
<feature type="domain" description="Peptidase M11 gametolysin" evidence="3">
    <location>
        <begin position="1109"/>
        <end position="1426"/>
    </location>
</feature>
<feature type="domain" description="Peptidase M11 gametolysin" evidence="3">
    <location>
        <begin position="56"/>
        <end position="183"/>
    </location>
</feature>
<sequence>MFGCYSGSDCYSWVNPSPKDTIPPLASVISGLGRTIGLASSAQRVCNGINCFTDFFGDRTDPMGNSFVSDPWKQVVCANMAQSYKAGWSKPIPAGHLNAFADLKPGATREFSLPSMHSTKNNMLRIVTDPSNSIIDDSTTRDQRALFVSYRVIQKAAGSYDSGLWHTWNSRVWIHEYNQTANGRPANFNAPPVLLAAISDDVVPAALGNGLGDVLNRSFTQHVPGLGGIKITVNSKTNMAATVSICRFVAQTEVADGLSCRDGVDNDCDGLVDLADPDCNPTRQQPSPPQPSLLATPPSPSPPSPSQRTQPPPPKKAARSPPPSLQQATINNTVSPPSIVNVTVIVEGIVQVYIARGDPYKTPSSPKLPEMFHTLVDSSVGAANQTQIRVDFGAKGAVLKTGNLVQAPLTLQLRADKAALLGLTPDVGSSSGRRLLSGTQEVARRMILDFHNTRRSVQEYLAFRTALDAAKASDAEIVATSDDVVSLGETGDKDLFVVNGQKQDITSLTFVFKSSACGLNPIINAGIVRQWWYDNGDNAQIVGTMQRYYNVCTYDQMTFKRDNNLVFDVDIPCTGNTSVGPYDFRNGNGNGRNNDNEVHGLPELAKMFLQRTDQNLFSKWSSYRRKIFIFPFNWNKNIASWSGMAMQGCSSPNCYTWHNPSHRDISVDTAQIFRQLGHNIGLATSGGITCNRADCYIDNYNDPTDAMGYGQSSEKRLICTNAAQSYKAGWSQPVPGGHLNAFTDLKPGVPREFSLPSMHITKSNFLRIITDQGNSIIDDSTKSDQRALFVSYRVVKDAFGAYDSALPRIWDSRIWVHEYNRTANGYPADLRSPSVLLGSIGVNNVSVGMGRWYQRSFIQQVQGLGGIKITMMSNTDRAATVSVCRFITQTEATGGISCRDGIDNDCDGLLDMDDPDCKPNLATPSSSLTPPLQRAPINVTVIVQGTVQVYVRSIDPSTQSATRNTTQTEVFHTLVDGEEANVDQAPIRVNFGGKDSELNTGDVVEAPLTLQLPADVAEELGLASESSSGRRLLSEAHEAARRMILDFHNTRRSLQEFASLREILSALNLAKEGQVPDCDTSNTLVKEKGSAKDLFVVDGRPLDISSLTFVFRSTSCGVPSPVTADVVQQWWFDNGSGAPVVSTLQRWYSTCTFDQLRFRRENNLVFEVDIPCTGTMSRGAYNLRTGRGNRVNLDNEMWALAEQAKAYLQRTDPAMFAKWASYRRKIFLYPFNFVSYFNDAFIAGQATMGCGAADVDCFAWVSTSNGMNIHAVVQELGHNIGLAHSARWTCDAGDRDCWVDEYGDPSDPMGFVTLQNVSIPQYMNKYFVCMSAPQAYKAGWIKPFPGGHASLHTSEFRGGRPRDFNVPHMGVGKENMLRIIIDEDNYQRETTSSFQRTLYVSWRNAYSASDQTDRWPRFGSYDAGLTFHNPSGFTPVTNHLNNIVWIHEYNATANGMPASIRSPPVLLAALADNSDLDLGLGKLGRSFRLFFVPGRSGVNITLKVINDLRDATVSVCRFDVNNEIGSGWGCFDGADQDCDGLVDFNDPDCNGRQSPPPPSPERSPSPPSPPPPPPPPSPPPPVPRVSVTMWIQGILKIFIEHSDPKEWSGQRGNKYSTVSYYLADTNVTSTLIPLNGVNAYEISKLRSGDRITAQVTLQLPIDVVEQLGLTPAPVGRGRRLLSDEHEAARRMVLDFQDTHRSVQEVTELQKIIDGLSSEAVDEVMLESEPLLLAASTAKDLFVVNGVQQSISSLVFVLRSSSCGITPPLNSVRVQQALFDNGNNAPIASTLQRYFKTCSYDQTTFLRQSTLTFDLDVPCTGNMSRGPYSMKDGRGNGENHNNEVWALPELAKEFIQRTFPAVWKQWSFYRRKIFLYPFRFNPFSLPGPFGMASVGCASSDEDCYAWVRTNGEDLSIPSLFQELGHNMGLAHSGRRVCGNPNGTNCYTDEPGDRSDPMGIVNISPADNSRTLLVCTNAAQSYKAGWSKPIQFGHLNAFTELSAGIPREFTVPSMHSTKDNLLRIVTDTKNSIINDSTTLPQRALFVSYRVRQTDPGSYDSGLPSEYSGLVWIHEYNSTANGLPFSVTNPPLLLGALTDSGLSPADLGLGNLGRSFRMLLPDIGGFNITLRGRTFQSATVSVCRFTDHTENPLARSGIYSSPSIITCRDGIDNDCDGLIDEFDPDCNAALQVPS</sequence>